<accession>A0A179GV20</accession>
<evidence type="ECO:0000256" key="1">
    <source>
        <dbReference type="SAM" id="MobiDB-lite"/>
    </source>
</evidence>
<dbReference type="AlphaFoldDB" id="A0A179GV20"/>
<dbReference type="EMBL" id="LSBH01000003">
    <property type="protein sequence ID" value="OAQ81797.1"/>
    <property type="molecule type" value="Genomic_DNA"/>
</dbReference>
<organism evidence="3 4">
    <name type="scientific">Purpureocillium lilacinum</name>
    <name type="common">Paecilomyces lilacinus</name>
    <dbReference type="NCBI Taxonomy" id="33203"/>
    <lineage>
        <taxon>Eukaryota</taxon>
        <taxon>Fungi</taxon>
        <taxon>Dikarya</taxon>
        <taxon>Ascomycota</taxon>
        <taxon>Pezizomycotina</taxon>
        <taxon>Sordariomycetes</taxon>
        <taxon>Hypocreomycetidae</taxon>
        <taxon>Hypocreales</taxon>
        <taxon>Ophiocordycipitaceae</taxon>
        <taxon>Purpureocillium</taxon>
    </lineage>
</organism>
<evidence type="ECO:0000259" key="2">
    <source>
        <dbReference type="Pfam" id="PF01965"/>
    </source>
</evidence>
<dbReference type="Gene3D" id="3.40.50.880">
    <property type="match status" value="1"/>
</dbReference>
<dbReference type="InterPro" id="IPR029062">
    <property type="entry name" value="Class_I_gatase-like"/>
</dbReference>
<feature type="region of interest" description="Disordered" evidence="1">
    <location>
        <begin position="247"/>
        <end position="271"/>
    </location>
</feature>
<reference evidence="3 4" key="1">
    <citation type="submission" date="2016-01" db="EMBL/GenBank/DDBJ databases">
        <title>Biosynthesis of antibiotic leucinostatins and their inhibition on Phytophthora in bio-control Purpureocillium lilacinum.</title>
        <authorList>
            <person name="Wang G."/>
            <person name="Liu Z."/>
            <person name="Lin R."/>
            <person name="Li E."/>
            <person name="Mao Z."/>
            <person name="Ling J."/>
            <person name="Yin W."/>
            <person name="Xie B."/>
        </authorList>
    </citation>
    <scope>NUCLEOTIDE SEQUENCE [LARGE SCALE GENOMIC DNA]</scope>
    <source>
        <strain evidence="3">PLBJ-1</strain>
    </source>
</reference>
<comment type="caution">
    <text evidence="3">The sequence shown here is derived from an EMBL/GenBank/DDBJ whole genome shotgun (WGS) entry which is preliminary data.</text>
</comment>
<evidence type="ECO:0000313" key="4">
    <source>
        <dbReference type="Proteomes" id="UP000078240"/>
    </source>
</evidence>
<gene>
    <name evidence="3" type="ORF">VFPBJ_04381</name>
</gene>
<dbReference type="PANTHER" id="PTHR43130:SF7">
    <property type="entry name" value="DJ-1_PFPI DOMAIN-CONTAINING PROTEIN"/>
    <property type="match status" value="1"/>
</dbReference>
<feature type="domain" description="DJ-1/PfpI" evidence="2">
    <location>
        <begin position="54"/>
        <end position="185"/>
    </location>
</feature>
<dbReference type="Proteomes" id="UP000078240">
    <property type="component" value="Unassembled WGS sequence"/>
</dbReference>
<protein>
    <submittedName>
        <fullName evidence="3">ThiJ/PfpI family protein</fullName>
    </submittedName>
</protein>
<dbReference type="SUPFAM" id="SSF52317">
    <property type="entry name" value="Class I glutamine amidotransferase-like"/>
    <property type="match status" value="1"/>
</dbReference>
<proteinExistence type="predicted"/>
<dbReference type="InterPro" id="IPR052158">
    <property type="entry name" value="INH-QAR"/>
</dbReference>
<feature type="compositionally biased region" description="Low complexity" evidence="1">
    <location>
        <begin position="247"/>
        <end position="258"/>
    </location>
</feature>
<dbReference type="Pfam" id="PF01965">
    <property type="entry name" value="DJ-1_PfpI"/>
    <property type="match status" value="1"/>
</dbReference>
<evidence type="ECO:0000313" key="3">
    <source>
        <dbReference type="EMBL" id="OAQ81797.1"/>
    </source>
</evidence>
<name>A0A179GV20_PURLI</name>
<dbReference type="PANTHER" id="PTHR43130">
    <property type="entry name" value="ARAC-FAMILY TRANSCRIPTIONAL REGULATOR"/>
    <property type="match status" value="1"/>
</dbReference>
<dbReference type="InterPro" id="IPR002818">
    <property type="entry name" value="DJ-1/PfpI"/>
</dbReference>
<sequence>MSKTIRIGVFIPHGAQTLDTACVDVLGVMSHEYLSAIPQLPAHVATLAPHVSVAYITTPTQGSNIPLTSGMTIRATHSYGDADVAPGKLDVVLVPGPDPMLAFDDEGALAWLRAQAGVEGVDVLSICTGLFVCGAAGIADGKRASGPRGLQGMLKERFAKIELVGDEYRWVRDGNFWSSGVTNGNDLMAAYARASQRWPQPVVEIGLQLTEVEERGQFYEQGKGKFMAGFAWQLLRAWIASLFSSNSPSASSQPSSSSRTGANHGKGLKAS</sequence>